<dbReference type="GO" id="GO:0004672">
    <property type="term" value="F:protein kinase activity"/>
    <property type="evidence" value="ECO:0007669"/>
    <property type="project" value="InterPro"/>
</dbReference>
<sequence>MDRRIEIPEDTDPHWASIIRMCWHGDPKCRPTFEELLDKLSLLQRHYSSQKPKANARLAG</sequence>
<accession>A0AA41VFP6</accession>
<dbReference type="InterPro" id="IPR001245">
    <property type="entry name" value="Ser-Thr/Tyr_kinase_cat_dom"/>
</dbReference>
<proteinExistence type="predicted"/>
<dbReference type="EMBL" id="JAJJMA010211447">
    <property type="protein sequence ID" value="MCL7040368.1"/>
    <property type="molecule type" value="Genomic_DNA"/>
</dbReference>
<dbReference type="Gene3D" id="1.10.510.10">
    <property type="entry name" value="Transferase(Phosphotransferase) domain 1"/>
    <property type="match status" value="1"/>
</dbReference>
<keyword evidence="3" id="KW-1185">Reference proteome</keyword>
<dbReference type="AlphaFoldDB" id="A0AA41VFP6"/>
<evidence type="ECO:0000313" key="2">
    <source>
        <dbReference type="EMBL" id="MCL7040368.1"/>
    </source>
</evidence>
<dbReference type="SUPFAM" id="SSF56112">
    <property type="entry name" value="Protein kinase-like (PK-like)"/>
    <property type="match status" value="1"/>
</dbReference>
<gene>
    <name evidence="2" type="ORF">MKW94_004993</name>
</gene>
<protein>
    <recommendedName>
        <fullName evidence="1">Serine-threonine/tyrosine-protein kinase catalytic domain-containing protein</fullName>
    </recommendedName>
</protein>
<comment type="caution">
    <text evidence="2">The sequence shown here is derived from an EMBL/GenBank/DDBJ whole genome shotgun (WGS) entry which is preliminary data.</text>
</comment>
<organism evidence="2 3">
    <name type="scientific">Papaver nudicaule</name>
    <name type="common">Iceland poppy</name>
    <dbReference type="NCBI Taxonomy" id="74823"/>
    <lineage>
        <taxon>Eukaryota</taxon>
        <taxon>Viridiplantae</taxon>
        <taxon>Streptophyta</taxon>
        <taxon>Embryophyta</taxon>
        <taxon>Tracheophyta</taxon>
        <taxon>Spermatophyta</taxon>
        <taxon>Magnoliopsida</taxon>
        <taxon>Ranunculales</taxon>
        <taxon>Papaveraceae</taxon>
        <taxon>Papaveroideae</taxon>
        <taxon>Papaver</taxon>
    </lineage>
</organism>
<evidence type="ECO:0000313" key="3">
    <source>
        <dbReference type="Proteomes" id="UP001177140"/>
    </source>
</evidence>
<dbReference type="Proteomes" id="UP001177140">
    <property type="component" value="Unassembled WGS sequence"/>
</dbReference>
<dbReference type="Pfam" id="PF07714">
    <property type="entry name" value="PK_Tyr_Ser-Thr"/>
    <property type="match status" value="1"/>
</dbReference>
<feature type="domain" description="Serine-threonine/tyrosine-protein kinase catalytic" evidence="1">
    <location>
        <begin position="3"/>
        <end position="40"/>
    </location>
</feature>
<name>A0AA41VFP6_PAPNU</name>
<dbReference type="InterPro" id="IPR011009">
    <property type="entry name" value="Kinase-like_dom_sf"/>
</dbReference>
<reference evidence="2" key="1">
    <citation type="submission" date="2022-03" db="EMBL/GenBank/DDBJ databases">
        <title>A functionally conserved STORR gene fusion in Papaver species that diverged 16.8 million years ago.</title>
        <authorList>
            <person name="Catania T."/>
        </authorList>
    </citation>
    <scope>NUCLEOTIDE SEQUENCE</scope>
    <source>
        <strain evidence="2">S-191538</strain>
    </source>
</reference>
<evidence type="ECO:0000259" key="1">
    <source>
        <dbReference type="Pfam" id="PF07714"/>
    </source>
</evidence>